<dbReference type="InterPro" id="IPR014001">
    <property type="entry name" value="Helicase_ATP-bd"/>
</dbReference>
<evidence type="ECO:0000259" key="9">
    <source>
        <dbReference type="PROSITE" id="PS51194"/>
    </source>
</evidence>
<dbReference type="SMART" id="SM00490">
    <property type="entry name" value="HELICc"/>
    <property type="match status" value="1"/>
</dbReference>
<protein>
    <submittedName>
        <fullName evidence="11">DEAD/DEAH box helicase</fullName>
    </submittedName>
</protein>
<dbReference type="SMART" id="SM00487">
    <property type="entry name" value="DEXDc"/>
    <property type="match status" value="1"/>
</dbReference>
<evidence type="ECO:0000259" key="10">
    <source>
        <dbReference type="PROSITE" id="PS51195"/>
    </source>
</evidence>
<comment type="similarity">
    <text evidence="5">Belongs to the DEAD box helicase family.</text>
</comment>
<feature type="compositionally biased region" description="Basic residues" evidence="7">
    <location>
        <begin position="425"/>
        <end position="434"/>
    </location>
</feature>
<dbReference type="Gene3D" id="3.40.50.300">
    <property type="entry name" value="P-loop containing nucleotide triphosphate hydrolases"/>
    <property type="match status" value="2"/>
</dbReference>
<dbReference type="InterPro" id="IPR050079">
    <property type="entry name" value="DEAD_box_RNA_helicase"/>
</dbReference>
<evidence type="ECO:0000256" key="4">
    <source>
        <dbReference type="ARBA" id="ARBA00022840"/>
    </source>
</evidence>
<evidence type="ECO:0000313" key="11">
    <source>
        <dbReference type="EMBL" id="UUC43894.1"/>
    </source>
</evidence>
<gene>
    <name evidence="11" type="ORF">NOX80_09635</name>
</gene>
<evidence type="ECO:0000256" key="3">
    <source>
        <dbReference type="ARBA" id="ARBA00022806"/>
    </source>
</evidence>
<dbReference type="Pfam" id="PF00270">
    <property type="entry name" value="DEAD"/>
    <property type="match status" value="1"/>
</dbReference>
<feature type="domain" description="DEAD-box RNA helicase Q" evidence="10">
    <location>
        <begin position="2"/>
        <end position="30"/>
    </location>
</feature>
<dbReference type="InterPro" id="IPR014014">
    <property type="entry name" value="RNA_helicase_DEAD_Q_motif"/>
</dbReference>
<accession>A0ABY5IR86</accession>
<evidence type="ECO:0000256" key="6">
    <source>
        <dbReference type="PROSITE-ProRule" id="PRU00552"/>
    </source>
</evidence>
<sequence>MSTFEQFNLPKSLQKAIDEIGLTTPTPIQERSFPVIMSGRDMMGIAQTGTGKTFAYLLPILKQWKFTPTHTPKVVIIVPTRELVVQVAEEVEKLSKYMSVRVLGVYGGVNINTQKTSVYEGVDILVGTPGRLMDLALDNVVRFDEMQKLVIDEFDEILNLGFRFQITSILSMMKPKRQNILFSATMTDEVDEILDDYFDFPEEVSLAPSGTPLEKIHQIGYHVPNFLTKVNLLKHLLTEDESLERILVFVNNKKVADILMEHLEEDFSGQFGVIHSNKSQNYRLNTMAEFQEGNLRGIVTTDIMARGLDISDITHVVNMQFSEVPEQYIHRIGRTGRADKEGIAISLIDPKEEEFQVESELLMEKELEMLAIPDAVKIEEKRLEFEKEKQKVKFLLKRTKLDGGGAYHDKSEKNKKVNLGGPGKRNPRKTKPRNRAVEKNRAAKRKKK</sequence>
<proteinExistence type="inferred from homology"/>
<dbReference type="RefSeq" id="WP_256549563.1">
    <property type="nucleotide sequence ID" value="NZ_CP101751.1"/>
</dbReference>
<feature type="domain" description="Helicase C-terminal" evidence="9">
    <location>
        <begin position="232"/>
        <end position="384"/>
    </location>
</feature>
<organism evidence="11 12">
    <name type="scientific">Flavobacterium cerinum</name>
    <dbReference type="NCBI Taxonomy" id="2502784"/>
    <lineage>
        <taxon>Bacteria</taxon>
        <taxon>Pseudomonadati</taxon>
        <taxon>Bacteroidota</taxon>
        <taxon>Flavobacteriia</taxon>
        <taxon>Flavobacteriales</taxon>
        <taxon>Flavobacteriaceae</taxon>
        <taxon>Flavobacterium</taxon>
    </lineage>
</organism>
<feature type="domain" description="Helicase ATP-binding" evidence="8">
    <location>
        <begin position="33"/>
        <end position="204"/>
    </location>
</feature>
<dbReference type="PROSITE" id="PS51194">
    <property type="entry name" value="HELICASE_CTER"/>
    <property type="match status" value="1"/>
</dbReference>
<evidence type="ECO:0000256" key="7">
    <source>
        <dbReference type="SAM" id="MobiDB-lite"/>
    </source>
</evidence>
<dbReference type="GO" id="GO:0004386">
    <property type="term" value="F:helicase activity"/>
    <property type="evidence" value="ECO:0007669"/>
    <property type="project" value="UniProtKB-KW"/>
</dbReference>
<reference evidence="11" key="1">
    <citation type="submission" date="2022-07" db="EMBL/GenBank/DDBJ databases">
        <title>Isolation, identification, and degradation of a PFOSA degrading strain from sewage treatment plant.</title>
        <authorList>
            <person name="Zhang L."/>
            <person name="Huo Y."/>
        </authorList>
    </citation>
    <scope>NUCLEOTIDE SEQUENCE</scope>
    <source>
        <strain evidence="11">C1</strain>
    </source>
</reference>
<evidence type="ECO:0000256" key="2">
    <source>
        <dbReference type="ARBA" id="ARBA00022801"/>
    </source>
</evidence>
<dbReference type="InterPro" id="IPR011545">
    <property type="entry name" value="DEAD/DEAH_box_helicase_dom"/>
</dbReference>
<dbReference type="PROSITE" id="PS51192">
    <property type="entry name" value="HELICASE_ATP_BIND_1"/>
    <property type="match status" value="1"/>
</dbReference>
<keyword evidence="2" id="KW-0378">Hydrolase</keyword>
<evidence type="ECO:0000256" key="5">
    <source>
        <dbReference type="ARBA" id="ARBA00038437"/>
    </source>
</evidence>
<dbReference type="InterPro" id="IPR027417">
    <property type="entry name" value="P-loop_NTPase"/>
</dbReference>
<keyword evidence="3 11" id="KW-0347">Helicase</keyword>
<evidence type="ECO:0000259" key="8">
    <source>
        <dbReference type="PROSITE" id="PS51192"/>
    </source>
</evidence>
<dbReference type="PANTHER" id="PTHR47959:SF13">
    <property type="entry name" value="ATP-DEPENDENT RNA HELICASE RHLE"/>
    <property type="match status" value="1"/>
</dbReference>
<dbReference type="CDD" id="cd00268">
    <property type="entry name" value="DEADc"/>
    <property type="match status" value="1"/>
</dbReference>
<feature type="region of interest" description="Disordered" evidence="7">
    <location>
        <begin position="402"/>
        <end position="448"/>
    </location>
</feature>
<keyword evidence="4" id="KW-0067">ATP-binding</keyword>
<dbReference type="CDD" id="cd18787">
    <property type="entry name" value="SF2_C_DEAD"/>
    <property type="match status" value="1"/>
</dbReference>
<evidence type="ECO:0000313" key="12">
    <source>
        <dbReference type="Proteomes" id="UP001059844"/>
    </source>
</evidence>
<dbReference type="Pfam" id="PF00271">
    <property type="entry name" value="Helicase_C"/>
    <property type="match status" value="1"/>
</dbReference>
<feature type="short sequence motif" description="Q motif" evidence="6">
    <location>
        <begin position="2"/>
        <end position="30"/>
    </location>
</feature>
<evidence type="ECO:0000256" key="1">
    <source>
        <dbReference type="ARBA" id="ARBA00022741"/>
    </source>
</evidence>
<dbReference type="SUPFAM" id="SSF52540">
    <property type="entry name" value="P-loop containing nucleoside triphosphate hydrolases"/>
    <property type="match status" value="2"/>
</dbReference>
<name>A0ABY5IR86_9FLAO</name>
<dbReference type="PANTHER" id="PTHR47959">
    <property type="entry name" value="ATP-DEPENDENT RNA HELICASE RHLE-RELATED"/>
    <property type="match status" value="1"/>
</dbReference>
<dbReference type="PROSITE" id="PS51195">
    <property type="entry name" value="Q_MOTIF"/>
    <property type="match status" value="1"/>
</dbReference>
<keyword evidence="12" id="KW-1185">Reference proteome</keyword>
<dbReference type="InterPro" id="IPR001650">
    <property type="entry name" value="Helicase_C-like"/>
</dbReference>
<keyword evidence="1" id="KW-0547">Nucleotide-binding</keyword>
<dbReference type="InterPro" id="IPR044742">
    <property type="entry name" value="DEAD/DEAH_RhlB"/>
</dbReference>
<dbReference type="Proteomes" id="UP001059844">
    <property type="component" value="Chromosome"/>
</dbReference>
<dbReference type="EMBL" id="CP101751">
    <property type="protein sequence ID" value="UUC43894.1"/>
    <property type="molecule type" value="Genomic_DNA"/>
</dbReference>